<protein>
    <submittedName>
        <fullName evidence="1">Uncharacterized protein</fullName>
    </submittedName>
</protein>
<evidence type="ECO:0000313" key="1">
    <source>
        <dbReference type="EMBL" id="KAJ7730983.1"/>
    </source>
</evidence>
<sequence>MCGSTIKEYGSNSLTTMKGNSGTLTPHLRIELKGNIRPYPRYCRIPGRFYQNALILLKEGLENNKTNDSGDFTGLYFHKQGHGSRKDRTESNKGLWIQGIWGVRINELAQPSTVLQSCIHWRDRHGVARSRDRIEIVEWSMSDSSSVAKQVALRQGRVLLPPRLRRVRGQDQQEPAPRHRIIELEMHLVPIALNEHVFWMYRTLAGHKFASDHSTYFTRMMVRCGRTACHLFHADALAGKLESGKVGGRACCSAKGWFHLQKAPQVHKRLKPDARRGQRAELLHRHGAEVGEQQYGLAEVEEYGNCRAKMSRGDEMQW</sequence>
<evidence type="ECO:0000313" key="2">
    <source>
        <dbReference type="Proteomes" id="UP001215280"/>
    </source>
</evidence>
<keyword evidence="2" id="KW-1185">Reference proteome</keyword>
<gene>
    <name evidence="1" type="ORF">DFH07DRAFT_781410</name>
</gene>
<comment type="caution">
    <text evidence="1">The sequence shown here is derived from an EMBL/GenBank/DDBJ whole genome shotgun (WGS) entry which is preliminary data.</text>
</comment>
<dbReference type="AlphaFoldDB" id="A0AAD7MSN5"/>
<organism evidence="1 2">
    <name type="scientific">Mycena maculata</name>
    <dbReference type="NCBI Taxonomy" id="230809"/>
    <lineage>
        <taxon>Eukaryota</taxon>
        <taxon>Fungi</taxon>
        <taxon>Dikarya</taxon>
        <taxon>Basidiomycota</taxon>
        <taxon>Agaricomycotina</taxon>
        <taxon>Agaricomycetes</taxon>
        <taxon>Agaricomycetidae</taxon>
        <taxon>Agaricales</taxon>
        <taxon>Marasmiineae</taxon>
        <taxon>Mycenaceae</taxon>
        <taxon>Mycena</taxon>
    </lineage>
</organism>
<accession>A0AAD7MSN5</accession>
<proteinExistence type="predicted"/>
<dbReference type="EMBL" id="JARJLG010000186">
    <property type="protein sequence ID" value="KAJ7730983.1"/>
    <property type="molecule type" value="Genomic_DNA"/>
</dbReference>
<dbReference type="Proteomes" id="UP001215280">
    <property type="component" value="Unassembled WGS sequence"/>
</dbReference>
<reference evidence="1" key="1">
    <citation type="submission" date="2023-03" db="EMBL/GenBank/DDBJ databases">
        <title>Massive genome expansion in bonnet fungi (Mycena s.s.) driven by repeated elements and novel gene families across ecological guilds.</title>
        <authorList>
            <consortium name="Lawrence Berkeley National Laboratory"/>
            <person name="Harder C.B."/>
            <person name="Miyauchi S."/>
            <person name="Viragh M."/>
            <person name="Kuo A."/>
            <person name="Thoen E."/>
            <person name="Andreopoulos B."/>
            <person name="Lu D."/>
            <person name="Skrede I."/>
            <person name="Drula E."/>
            <person name="Henrissat B."/>
            <person name="Morin E."/>
            <person name="Kohler A."/>
            <person name="Barry K."/>
            <person name="LaButti K."/>
            <person name="Morin E."/>
            <person name="Salamov A."/>
            <person name="Lipzen A."/>
            <person name="Mereny Z."/>
            <person name="Hegedus B."/>
            <person name="Baldrian P."/>
            <person name="Stursova M."/>
            <person name="Weitz H."/>
            <person name="Taylor A."/>
            <person name="Grigoriev I.V."/>
            <person name="Nagy L.G."/>
            <person name="Martin F."/>
            <person name="Kauserud H."/>
        </authorList>
    </citation>
    <scope>NUCLEOTIDE SEQUENCE</scope>
    <source>
        <strain evidence="1">CBHHK188m</strain>
    </source>
</reference>
<name>A0AAD7MSN5_9AGAR</name>